<sequence>MNVFIRRYLPVMILLLFVALSVGLFLNRSQPQQKVAEAIMPVLEVVAIKKQQYPFDINSYGMVQPKHQAEIVVQVSGIVDRVAPLFAVGQFVRKGDILAYLDDDDYHADLAQARATLAQAKALLEQEIARGIVAKKSLRNIATAKQSALGLRIPQRQQQQANVKFAQAALARAQRNVMRTIITAPFDGLITEKHINVGSHVNIGEQLGMIYGTDMARIRLPVTPQAFSFIDSNPLNTSVTLSSQPHAQAVQQWSARFIGTEEVIDPQTRMIYLLVDVTDPYQLTLPNQQRTEVLNFGTFVTAKIAAKPIANAVRLQRHMIRNEHVVLVGANGRTQMRKVEIARTDLEHAYISAGLDEGELVSITWPDNHLEGTTVKTVLNKPLLRSTDLKQQPALTVIHSKVADNGE</sequence>
<dbReference type="NCBIfam" id="TIGR01730">
    <property type="entry name" value="RND_mfp"/>
    <property type="match status" value="1"/>
</dbReference>
<dbReference type="PANTHER" id="PTHR30469:SF12">
    <property type="entry name" value="MULTIDRUG RESISTANCE PROTEIN MDTA"/>
    <property type="match status" value="1"/>
</dbReference>
<dbReference type="RefSeq" id="WP_087820409.1">
    <property type="nucleotide sequence ID" value="NZ_FYAH01000002.1"/>
</dbReference>
<reference evidence="4" key="1">
    <citation type="submission" date="2017-06" db="EMBL/GenBank/DDBJ databases">
        <authorList>
            <person name="Rodrigo-Torres L."/>
            <person name="Arahal R. D."/>
            <person name="Lucena T."/>
        </authorList>
    </citation>
    <scope>NUCLEOTIDE SEQUENCE [LARGE SCALE GENOMIC DNA]</scope>
    <source>
        <strain evidence="4">type strain: CECT 9192</strain>
    </source>
</reference>
<dbReference type="PANTHER" id="PTHR30469">
    <property type="entry name" value="MULTIDRUG RESISTANCE PROTEIN MDTA"/>
    <property type="match status" value="1"/>
</dbReference>
<accession>A0A1Y6KVX3</accession>
<name>A0A1Y6KVX3_9GAMM</name>
<dbReference type="AlphaFoldDB" id="A0A1Y6KVX3"/>
<evidence type="ECO:0000259" key="2">
    <source>
        <dbReference type="Pfam" id="PF25973"/>
    </source>
</evidence>
<keyword evidence="4" id="KW-1185">Reference proteome</keyword>
<dbReference type="Proteomes" id="UP000196485">
    <property type="component" value="Unassembled WGS sequence"/>
</dbReference>
<proteinExistence type="inferred from homology"/>
<organism evidence="3 4">
    <name type="scientific">Photobacterium aquimaris</name>
    <dbReference type="NCBI Taxonomy" id="512643"/>
    <lineage>
        <taxon>Bacteria</taxon>
        <taxon>Pseudomonadati</taxon>
        <taxon>Pseudomonadota</taxon>
        <taxon>Gammaproteobacteria</taxon>
        <taxon>Vibrionales</taxon>
        <taxon>Vibrionaceae</taxon>
        <taxon>Photobacterium</taxon>
    </lineage>
</organism>
<dbReference type="GO" id="GO:1990281">
    <property type="term" value="C:efflux pump complex"/>
    <property type="evidence" value="ECO:0007669"/>
    <property type="project" value="TreeGrafter"/>
</dbReference>
<dbReference type="SUPFAM" id="SSF111369">
    <property type="entry name" value="HlyD-like secretion proteins"/>
    <property type="match status" value="1"/>
</dbReference>
<feature type="domain" description="CzcB-like barrel-sandwich hybrid" evidence="2">
    <location>
        <begin position="68"/>
        <end position="204"/>
    </location>
</feature>
<dbReference type="GO" id="GO:0015562">
    <property type="term" value="F:efflux transmembrane transporter activity"/>
    <property type="evidence" value="ECO:0007669"/>
    <property type="project" value="TreeGrafter"/>
</dbReference>
<protein>
    <submittedName>
        <fullName evidence="3">Efflux pump periplasmic linker BepF</fullName>
    </submittedName>
</protein>
<gene>
    <name evidence="3" type="primary">bepF</name>
    <name evidence="3" type="ORF">PAQU9191_01561</name>
</gene>
<dbReference type="InterPro" id="IPR006143">
    <property type="entry name" value="RND_pump_MFP"/>
</dbReference>
<dbReference type="Gene3D" id="2.40.30.170">
    <property type="match status" value="1"/>
</dbReference>
<comment type="similarity">
    <text evidence="1">Belongs to the membrane fusion protein (MFP) (TC 8.A.1) family.</text>
</comment>
<dbReference type="EMBL" id="FYAH01000002">
    <property type="protein sequence ID" value="SMY16330.1"/>
    <property type="molecule type" value="Genomic_DNA"/>
</dbReference>
<evidence type="ECO:0000313" key="4">
    <source>
        <dbReference type="Proteomes" id="UP000196485"/>
    </source>
</evidence>
<evidence type="ECO:0000256" key="1">
    <source>
        <dbReference type="ARBA" id="ARBA00009477"/>
    </source>
</evidence>
<dbReference type="InterPro" id="IPR058647">
    <property type="entry name" value="BSH_CzcB-like"/>
</dbReference>
<dbReference type="Gene3D" id="2.40.50.100">
    <property type="match status" value="1"/>
</dbReference>
<dbReference type="Pfam" id="PF25973">
    <property type="entry name" value="BSH_CzcB"/>
    <property type="match status" value="1"/>
</dbReference>
<evidence type="ECO:0000313" key="3">
    <source>
        <dbReference type="EMBL" id="SMY16330.1"/>
    </source>
</evidence>
<dbReference type="Gene3D" id="1.10.287.470">
    <property type="entry name" value="Helix hairpin bin"/>
    <property type="match status" value="1"/>
</dbReference>